<sequence>MYEPKSIKKPSFTLTSPEMKKPKNPALLLIVLGCFALLLTQLSNNALVIVLGLVVTAIAWGAGFCYWGYPLPKCILKDPVTGEEGEGLHARDLARYLVARAWNAAKTPLAALLYIAFILILIYM</sequence>
<dbReference type="AlphaFoldDB" id="A0A2T5YD27"/>
<organism evidence="2 3">
    <name type="scientific">Pontibacter mucosus</name>
    <dbReference type="NCBI Taxonomy" id="1649266"/>
    <lineage>
        <taxon>Bacteria</taxon>
        <taxon>Pseudomonadati</taxon>
        <taxon>Bacteroidota</taxon>
        <taxon>Cytophagia</taxon>
        <taxon>Cytophagales</taxon>
        <taxon>Hymenobacteraceae</taxon>
        <taxon>Pontibacter</taxon>
    </lineage>
</organism>
<feature type="transmembrane region" description="Helical" evidence="1">
    <location>
        <begin position="101"/>
        <end position="123"/>
    </location>
</feature>
<keyword evidence="1" id="KW-1133">Transmembrane helix</keyword>
<proteinExistence type="predicted"/>
<feature type="transmembrane region" description="Helical" evidence="1">
    <location>
        <begin position="26"/>
        <end position="42"/>
    </location>
</feature>
<comment type="caution">
    <text evidence="2">The sequence shown here is derived from an EMBL/GenBank/DDBJ whole genome shotgun (WGS) entry which is preliminary data.</text>
</comment>
<dbReference type="Proteomes" id="UP000244225">
    <property type="component" value="Unassembled WGS sequence"/>
</dbReference>
<name>A0A2T5YD27_9BACT</name>
<evidence type="ECO:0000313" key="2">
    <source>
        <dbReference type="EMBL" id="PTX14405.1"/>
    </source>
</evidence>
<reference evidence="2 3" key="1">
    <citation type="submission" date="2018-04" db="EMBL/GenBank/DDBJ databases">
        <title>Genomic Encyclopedia of Archaeal and Bacterial Type Strains, Phase II (KMG-II): from individual species to whole genera.</title>
        <authorList>
            <person name="Goeker M."/>
        </authorList>
    </citation>
    <scope>NUCLEOTIDE SEQUENCE [LARGE SCALE GENOMIC DNA]</scope>
    <source>
        <strain evidence="2 3">DSM 100162</strain>
    </source>
</reference>
<dbReference type="PROSITE" id="PS51257">
    <property type="entry name" value="PROKAR_LIPOPROTEIN"/>
    <property type="match status" value="1"/>
</dbReference>
<keyword evidence="1" id="KW-0812">Transmembrane</keyword>
<evidence type="ECO:0000256" key="1">
    <source>
        <dbReference type="SAM" id="Phobius"/>
    </source>
</evidence>
<evidence type="ECO:0000313" key="3">
    <source>
        <dbReference type="Proteomes" id="UP000244225"/>
    </source>
</evidence>
<keyword evidence="1" id="KW-0472">Membrane</keyword>
<feature type="transmembrane region" description="Helical" evidence="1">
    <location>
        <begin position="48"/>
        <end position="69"/>
    </location>
</feature>
<gene>
    <name evidence="2" type="ORF">C8N40_11170</name>
</gene>
<accession>A0A2T5YD27</accession>
<protein>
    <submittedName>
        <fullName evidence="2">Uncharacterized protein</fullName>
    </submittedName>
</protein>
<dbReference type="EMBL" id="QBKI01000011">
    <property type="protein sequence ID" value="PTX14405.1"/>
    <property type="molecule type" value="Genomic_DNA"/>
</dbReference>
<keyword evidence="3" id="KW-1185">Reference proteome</keyword>